<proteinExistence type="inferred from homology"/>
<dbReference type="EMBL" id="GHES01021642">
    <property type="protein sequence ID" value="MPA52201.1"/>
    <property type="molecule type" value="Transcribed_RNA"/>
</dbReference>
<keyword evidence="2" id="KW-0808">Transferase</keyword>
<dbReference type="InterPro" id="IPR051091">
    <property type="entry name" value="O-Glucosyltr/Glycosyltrsf_90"/>
</dbReference>
<evidence type="ECO:0000256" key="2">
    <source>
        <dbReference type="ARBA" id="ARBA00022679"/>
    </source>
</evidence>
<comment type="similarity">
    <text evidence="1">Belongs to the glycosyltransferase 90 family.</text>
</comment>
<evidence type="ECO:0000256" key="1">
    <source>
        <dbReference type="ARBA" id="ARBA00010118"/>
    </source>
</evidence>
<sequence length="274" mass="31706">MEAQKVAAFRVLIVGGKLYVDFYYACVQSRAMFTVWGLLQLLRRYPGMVPDVDLMFECMDKPSINRTEHEAMPLPLLRYCTTPDHLDIPFPDWSFWGWYKIYAEGYAWSVNLKYIVSCGSLSLIISPQYEDFLSRGLIPKKNYWPVSPSDLCRSIKYVVEWGNAHSAEAEAIGRGGQDFMESLSMDRVYDYMYHLITEYSKLLDFKPVRPSSAQEVCVESLFCFADEKQRQFFERSASYPSPSPPCTLQPPDSDLIKNLIEMKRKIIKDVQDLV</sequence>
<protein>
    <recommendedName>
        <fullName evidence="3">Glycosyl transferase CAP10 domain-containing protein</fullName>
    </recommendedName>
</protein>
<organism evidence="4">
    <name type="scientific">Davidia involucrata</name>
    <name type="common">Dove tree</name>
    <dbReference type="NCBI Taxonomy" id="16924"/>
    <lineage>
        <taxon>Eukaryota</taxon>
        <taxon>Viridiplantae</taxon>
        <taxon>Streptophyta</taxon>
        <taxon>Embryophyta</taxon>
        <taxon>Tracheophyta</taxon>
        <taxon>Spermatophyta</taxon>
        <taxon>Magnoliopsida</taxon>
        <taxon>eudicotyledons</taxon>
        <taxon>Gunneridae</taxon>
        <taxon>Pentapetalae</taxon>
        <taxon>asterids</taxon>
        <taxon>Cornales</taxon>
        <taxon>Nyssaceae</taxon>
        <taxon>Davidia</taxon>
    </lineage>
</organism>
<dbReference type="AlphaFoldDB" id="A0A5B7A9R9"/>
<dbReference type="PANTHER" id="PTHR12203">
    <property type="entry name" value="KDEL LYS-ASP-GLU-LEU CONTAINING - RELATED"/>
    <property type="match status" value="1"/>
</dbReference>
<accession>A0A5B7A9R9</accession>
<dbReference type="Pfam" id="PF05686">
    <property type="entry name" value="Glyco_transf_90"/>
    <property type="match status" value="2"/>
</dbReference>
<feature type="domain" description="Glycosyl transferase CAP10" evidence="3">
    <location>
        <begin position="48"/>
        <end position="206"/>
    </location>
</feature>
<reference evidence="4" key="1">
    <citation type="submission" date="2019-08" db="EMBL/GenBank/DDBJ databases">
        <title>Reference gene set and small RNA set construction with multiple tissues from Davidia involucrata Baill.</title>
        <authorList>
            <person name="Yang H."/>
            <person name="Zhou C."/>
            <person name="Li G."/>
            <person name="Wang J."/>
            <person name="Gao P."/>
            <person name="Wang M."/>
            <person name="Wang R."/>
            <person name="Zhao Y."/>
        </authorList>
    </citation>
    <scope>NUCLEOTIDE SEQUENCE</scope>
    <source>
        <tissue evidence="4">Mixed with DoveR01_LX</tissue>
    </source>
</reference>
<name>A0A5B7A9R9_DAVIN</name>
<dbReference type="GO" id="GO:0016740">
    <property type="term" value="F:transferase activity"/>
    <property type="evidence" value="ECO:0007669"/>
    <property type="project" value="UniProtKB-KW"/>
</dbReference>
<evidence type="ECO:0000313" key="4">
    <source>
        <dbReference type="EMBL" id="MPA52201.1"/>
    </source>
</evidence>
<dbReference type="InterPro" id="IPR006598">
    <property type="entry name" value="CAP10"/>
</dbReference>
<gene>
    <name evidence="4" type="ORF">Din_021642</name>
</gene>
<evidence type="ECO:0000259" key="3">
    <source>
        <dbReference type="SMART" id="SM00672"/>
    </source>
</evidence>
<dbReference type="PANTHER" id="PTHR12203:SF35">
    <property type="entry name" value="PROTEIN O-GLUCOSYLTRANSFERASE 1"/>
    <property type="match status" value="1"/>
</dbReference>
<dbReference type="SMART" id="SM00672">
    <property type="entry name" value="CAP10"/>
    <property type="match status" value="1"/>
</dbReference>